<dbReference type="InterPro" id="IPR036869">
    <property type="entry name" value="J_dom_sf"/>
</dbReference>
<protein>
    <submittedName>
        <fullName evidence="4">DnaJ domain-containing protein</fullName>
    </submittedName>
</protein>
<gene>
    <name evidence="4" type="ORF">BC936DRAFT_146920</name>
</gene>
<dbReference type="PROSITE" id="PS50005">
    <property type="entry name" value="TPR"/>
    <property type="match status" value="1"/>
</dbReference>
<evidence type="ECO:0000313" key="4">
    <source>
        <dbReference type="EMBL" id="RUP46469.1"/>
    </source>
</evidence>
<dbReference type="Pfam" id="PF00226">
    <property type="entry name" value="DnaJ"/>
    <property type="match status" value="1"/>
</dbReference>
<organism evidence="4 5">
    <name type="scientific">Jimgerdemannia flammicorona</name>
    <dbReference type="NCBI Taxonomy" id="994334"/>
    <lineage>
        <taxon>Eukaryota</taxon>
        <taxon>Fungi</taxon>
        <taxon>Fungi incertae sedis</taxon>
        <taxon>Mucoromycota</taxon>
        <taxon>Mucoromycotina</taxon>
        <taxon>Endogonomycetes</taxon>
        <taxon>Endogonales</taxon>
        <taxon>Endogonaceae</taxon>
        <taxon>Jimgerdemannia</taxon>
    </lineage>
</organism>
<dbReference type="InterPro" id="IPR019734">
    <property type="entry name" value="TPR_rpt"/>
</dbReference>
<dbReference type="Proteomes" id="UP000268093">
    <property type="component" value="Unassembled WGS sequence"/>
</dbReference>
<keyword evidence="5" id="KW-1185">Reference proteome</keyword>
<keyword evidence="1" id="KW-0802">TPR repeat</keyword>
<feature type="compositionally biased region" description="Basic residues" evidence="2">
    <location>
        <begin position="166"/>
        <end position="176"/>
    </location>
</feature>
<dbReference type="OrthoDB" id="10250354at2759"/>
<dbReference type="EMBL" id="RBNI01005804">
    <property type="protein sequence ID" value="RUP46469.1"/>
    <property type="molecule type" value="Genomic_DNA"/>
</dbReference>
<dbReference type="CDD" id="cd06257">
    <property type="entry name" value="DnaJ"/>
    <property type="match status" value="1"/>
</dbReference>
<sequence length="176" mass="20435">MKDCDAAIKLDTKFAKVYARRAQCHTHMLNFEDAIRDLKRATDLDKSQESLEKDPYEILGLKCHCTDGEIRNAYRRLALQHHPDKNGGDIVAEIRFKWIAEAYTMLNKAENRRAFAVVPEWFRQQWDRSDCEQFRSESDVDARRNWEGTNENSAGTQSNPTNEGSKKKKKKKKGGR</sequence>
<dbReference type="PANTHER" id="PTHR44200:SF1">
    <property type="entry name" value="DNAJ HOMOLOG SUBFAMILY C MEMBER 7"/>
    <property type="match status" value="1"/>
</dbReference>
<dbReference type="SMART" id="SM00271">
    <property type="entry name" value="DnaJ"/>
    <property type="match status" value="1"/>
</dbReference>
<evidence type="ECO:0000256" key="1">
    <source>
        <dbReference type="PROSITE-ProRule" id="PRU00339"/>
    </source>
</evidence>
<feature type="compositionally biased region" description="Polar residues" evidence="2">
    <location>
        <begin position="147"/>
        <end position="163"/>
    </location>
</feature>
<reference evidence="4 5" key="1">
    <citation type="journal article" date="2018" name="New Phytol.">
        <title>Phylogenomics of Endogonaceae and evolution of mycorrhizas within Mucoromycota.</title>
        <authorList>
            <person name="Chang Y."/>
            <person name="Desiro A."/>
            <person name="Na H."/>
            <person name="Sandor L."/>
            <person name="Lipzen A."/>
            <person name="Clum A."/>
            <person name="Barry K."/>
            <person name="Grigoriev I.V."/>
            <person name="Martin F.M."/>
            <person name="Stajich J.E."/>
            <person name="Smith M.E."/>
            <person name="Bonito G."/>
            <person name="Spatafora J.W."/>
        </authorList>
    </citation>
    <scope>NUCLEOTIDE SEQUENCE [LARGE SCALE GENOMIC DNA]</scope>
    <source>
        <strain evidence="4 5">GMNB39</strain>
    </source>
</reference>
<feature type="compositionally biased region" description="Basic and acidic residues" evidence="2">
    <location>
        <begin position="133"/>
        <end position="146"/>
    </location>
</feature>
<dbReference type="PANTHER" id="PTHR44200">
    <property type="entry name" value="DNAJ HOMOLOG SUBFAMILY C MEMBER 7"/>
    <property type="match status" value="1"/>
</dbReference>
<feature type="domain" description="J" evidence="3">
    <location>
        <begin position="54"/>
        <end position="130"/>
    </location>
</feature>
<dbReference type="AlphaFoldDB" id="A0A433D6K8"/>
<name>A0A433D6K8_9FUNG</name>
<dbReference type="PRINTS" id="PR00625">
    <property type="entry name" value="JDOMAIN"/>
</dbReference>
<dbReference type="PROSITE" id="PS50076">
    <property type="entry name" value="DNAJ_2"/>
    <property type="match status" value="1"/>
</dbReference>
<dbReference type="InterPro" id="IPR052758">
    <property type="entry name" value="SRC_co-chaperone"/>
</dbReference>
<dbReference type="InterPro" id="IPR011990">
    <property type="entry name" value="TPR-like_helical_dom_sf"/>
</dbReference>
<dbReference type="InterPro" id="IPR001623">
    <property type="entry name" value="DnaJ_domain"/>
</dbReference>
<feature type="repeat" description="TPR" evidence="1">
    <location>
        <begin position="15"/>
        <end position="48"/>
    </location>
</feature>
<accession>A0A433D6K8</accession>
<proteinExistence type="predicted"/>
<evidence type="ECO:0000313" key="5">
    <source>
        <dbReference type="Proteomes" id="UP000268093"/>
    </source>
</evidence>
<evidence type="ECO:0000256" key="2">
    <source>
        <dbReference type="SAM" id="MobiDB-lite"/>
    </source>
</evidence>
<comment type="caution">
    <text evidence="4">The sequence shown here is derived from an EMBL/GenBank/DDBJ whole genome shotgun (WGS) entry which is preliminary data.</text>
</comment>
<evidence type="ECO:0000259" key="3">
    <source>
        <dbReference type="PROSITE" id="PS50076"/>
    </source>
</evidence>
<dbReference type="Gene3D" id="1.10.287.110">
    <property type="entry name" value="DnaJ domain"/>
    <property type="match status" value="1"/>
</dbReference>
<dbReference type="Gene3D" id="1.25.40.10">
    <property type="entry name" value="Tetratricopeptide repeat domain"/>
    <property type="match status" value="1"/>
</dbReference>
<dbReference type="SUPFAM" id="SSF46565">
    <property type="entry name" value="Chaperone J-domain"/>
    <property type="match status" value="1"/>
</dbReference>
<feature type="region of interest" description="Disordered" evidence="2">
    <location>
        <begin position="133"/>
        <end position="176"/>
    </location>
</feature>